<dbReference type="EMBL" id="KZ293726">
    <property type="protein sequence ID" value="PBK81657.1"/>
    <property type="molecule type" value="Genomic_DNA"/>
</dbReference>
<accession>A0A2H3CY00</accession>
<keyword evidence="2" id="KW-1185">Reference proteome</keyword>
<proteinExistence type="predicted"/>
<dbReference type="InParanoid" id="A0A2H3CY00"/>
<protein>
    <submittedName>
        <fullName evidence="1">Uncharacterized protein</fullName>
    </submittedName>
</protein>
<sequence length="119" mass="13182">MASAQMLISMENAIALWHGVVDWLWCGVISTSLYLTASVFLRLATVAGVADMGTSVSSREMMSPVQHETSSISFSSWLTSATTTGSSRQFQRVQHNSPQIASHRKMYRGWLWSASLLLR</sequence>
<organism evidence="1 2">
    <name type="scientific">Armillaria gallica</name>
    <name type="common">Bulbous honey fungus</name>
    <name type="synonym">Armillaria bulbosa</name>
    <dbReference type="NCBI Taxonomy" id="47427"/>
    <lineage>
        <taxon>Eukaryota</taxon>
        <taxon>Fungi</taxon>
        <taxon>Dikarya</taxon>
        <taxon>Basidiomycota</taxon>
        <taxon>Agaricomycotina</taxon>
        <taxon>Agaricomycetes</taxon>
        <taxon>Agaricomycetidae</taxon>
        <taxon>Agaricales</taxon>
        <taxon>Marasmiineae</taxon>
        <taxon>Physalacriaceae</taxon>
        <taxon>Armillaria</taxon>
    </lineage>
</organism>
<evidence type="ECO:0000313" key="1">
    <source>
        <dbReference type="EMBL" id="PBK81657.1"/>
    </source>
</evidence>
<evidence type="ECO:0000313" key="2">
    <source>
        <dbReference type="Proteomes" id="UP000217790"/>
    </source>
</evidence>
<dbReference type="AlphaFoldDB" id="A0A2H3CY00"/>
<gene>
    <name evidence="1" type="ORF">ARMGADRAFT_775362</name>
</gene>
<dbReference type="Proteomes" id="UP000217790">
    <property type="component" value="Unassembled WGS sequence"/>
</dbReference>
<reference evidence="2" key="1">
    <citation type="journal article" date="2017" name="Nat. Ecol. Evol.">
        <title>Genome expansion and lineage-specific genetic innovations in the forest pathogenic fungi Armillaria.</title>
        <authorList>
            <person name="Sipos G."/>
            <person name="Prasanna A.N."/>
            <person name="Walter M.C."/>
            <person name="O'Connor E."/>
            <person name="Balint B."/>
            <person name="Krizsan K."/>
            <person name="Kiss B."/>
            <person name="Hess J."/>
            <person name="Varga T."/>
            <person name="Slot J."/>
            <person name="Riley R."/>
            <person name="Boka B."/>
            <person name="Rigling D."/>
            <person name="Barry K."/>
            <person name="Lee J."/>
            <person name="Mihaltcheva S."/>
            <person name="LaButti K."/>
            <person name="Lipzen A."/>
            <person name="Waldron R."/>
            <person name="Moloney N.M."/>
            <person name="Sperisen C."/>
            <person name="Kredics L."/>
            <person name="Vagvoelgyi C."/>
            <person name="Patrignani A."/>
            <person name="Fitzpatrick D."/>
            <person name="Nagy I."/>
            <person name="Doyle S."/>
            <person name="Anderson J.B."/>
            <person name="Grigoriev I.V."/>
            <person name="Gueldener U."/>
            <person name="Muensterkoetter M."/>
            <person name="Nagy L.G."/>
        </authorList>
    </citation>
    <scope>NUCLEOTIDE SEQUENCE [LARGE SCALE GENOMIC DNA]</scope>
    <source>
        <strain evidence="2">Ar21-2</strain>
    </source>
</reference>
<name>A0A2H3CY00_ARMGA</name>